<evidence type="ECO:0000256" key="8">
    <source>
        <dbReference type="ARBA" id="ARBA00022801"/>
    </source>
</evidence>
<feature type="binding site" evidence="14">
    <location>
        <position position="221"/>
    </location>
    <ligand>
        <name>substrate</name>
    </ligand>
</feature>
<keyword evidence="5 19" id="KW-0121">Carboxypeptidase</keyword>
<dbReference type="GO" id="GO:0009252">
    <property type="term" value="P:peptidoglycan biosynthetic process"/>
    <property type="evidence" value="ECO:0007669"/>
    <property type="project" value="UniProtKB-UniPathway"/>
</dbReference>
<evidence type="ECO:0000256" key="2">
    <source>
        <dbReference type="ARBA" id="ARBA00004752"/>
    </source>
</evidence>
<dbReference type="HOGENOM" id="CLU_027070_7_3_9"/>
<dbReference type="InterPro" id="IPR001967">
    <property type="entry name" value="Peptidase_S11_N"/>
</dbReference>
<reference evidence="19" key="1">
    <citation type="submission" date="2010-03" db="EMBL/GenBank/DDBJ databases">
        <title>The genome sequence of Ruminococcus sp. 18P13.</title>
        <authorList>
            <consortium name="metaHIT consortium -- http://www.metahit.eu/"/>
            <person name="Pajon A."/>
            <person name="Turner K."/>
            <person name="Parkhill J."/>
            <person name="Bernalier A."/>
        </authorList>
    </citation>
    <scope>NUCLEOTIDE SEQUENCE [LARGE SCALE GENOMIC DNA]</scope>
    <source>
        <strain evidence="19">Type strain: 18P13</strain>
    </source>
</reference>
<dbReference type="EMBL" id="FP929052">
    <property type="protein sequence ID" value="CBL17480.1"/>
    <property type="molecule type" value="Genomic_DNA"/>
</dbReference>
<dbReference type="Pfam" id="PF07943">
    <property type="entry name" value="PBP5_C"/>
    <property type="match status" value="1"/>
</dbReference>
<dbReference type="InterPro" id="IPR012907">
    <property type="entry name" value="Peptidase_S11_C"/>
</dbReference>
<feature type="active site" description="Acyl-ester intermediate" evidence="13">
    <location>
        <position position="59"/>
    </location>
</feature>
<accession>D4LCY5</accession>
<dbReference type="Gene3D" id="3.40.710.10">
    <property type="entry name" value="DD-peptidase/beta-lactamase superfamily"/>
    <property type="match status" value="1"/>
</dbReference>
<dbReference type="SUPFAM" id="SSF56601">
    <property type="entry name" value="beta-lactamase/transpeptidase-like"/>
    <property type="match status" value="1"/>
</dbReference>
<evidence type="ECO:0000256" key="7">
    <source>
        <dbReference type="ARBA" id="ARBA00022729"/>
    </source>
</evidence>
<organism evidence="19 20">
    <name type="scientific">Ruminococcus champanellensis (strain DSM 18848 / JCM 17042 / KCTC 15320 / 18P13)</name>
    <dbReference type="NCBI Taxonomy" id="213810"/>
    <lineage>
        <taxon>Bacteria</taxon>
        <taxon>Bacillati</taxon>
        <taxon>Bacillota</taxon>
        <taxon>Clostridia</taxon>
        <taxon>Eubacteriales</taxon>
        <taxon>Oscillospiraceae</taxon>
        <taxon>Ruminococcus</taxon>
    </lineage>
</organism>
<comment type="catalytic activity">
    <reaction evidence="12">
        <text>Preferential cleavage: (Ac)2-L-Lys-D-Ala-|-D-Ala. Also transpeptidation of peptidyl-alanyl moieties that are N-acyl substituents of D-alanine.</text>
        <dbReference type="EC" id="3.4.16.4"/>
    </reaction>
</comment>
<proteinExistence type="inferred from homology"/>
<protein>
    <recommendedName>
        <fullName evidence="4">serine-type D-Ala-D-Ala carboxypeptidase</fullName>
        <ecNumber evidence="4">3.4.16.4</ecNumber>
    </recommendedName>
</protein>
<dbReference type="PATRIC" id="fig|213810.4.peg.1252"/>
<dbReference type="PANTHER" id="PTHR21581:SF33">
    <property type="entry name" value="D-ALANYL-D-ALANINE CARBOXYPEPTIDASE DACB"/>
    <property type="match status" value="1"/>
</dbReference>
<dbReference type="SUPFAM" id="SSF69189">
    <property type="entry name" value="Penicillin-binding protein associated domain"/>
    <property type="match status" value="1"/>
</dbReference>
<dbReference type="InterPro" id="IPR037167">
    <property type="entry name" value="Peptidase_S11_C_sf"/>
</dbReference>
<comment type="similarity">
    <text evidence="3 15">Belongs to the peptidase S11 family.</text>
</comment>
<dbReference type="InterPro" id="IPR015956">
    <property type="entry name" value="Peniciliin-bd_prot_C_sf"/>
</dbReference>
<dbReference type="STRING" id="213810.RUM_13580"/>
<evidence type="ECO:0000256" key="14">
    <source>
        <dbReference type="PIRSR" id="PIRSR618044-2"/>
    </source>
</evidence>
<feature type="active site" description="Proton acceptor" evidence="13">
    <location>
        <position position="62"/>
    </location>
</feature>
<evidence type="ECO:0000256" key="10">
    <source>
        <dbReference type="ARBA" id="ARBA00022984"/>
    </source>
</evidence>
<dbReference type="EC" id="3.4.16.4" evidence="4"/>
<keyword evidence="8 19" id="KW-0378">Hydrolase</keyword>
<dbReference type="GO" id="GO:0071555">
    <property type="term" value="P:cell wall organization"/>
    <property type="evidence" value="ECO:0007669"/>
    <property type="project" value="UniProtKB-KW"/>
</dbReference>
<dbReference type="GO" id="GO:0006508">
    <property type="term" value="P:proteolysis"/>
    <property type="evidence" value="ECO:0007669"/>
    <property type="project" value="UniProtKB-KW"/>
</dbReference>
<evidence type="ECO:0000256" key="1">
    <source>
        <dbReference type="ARBA" id="ARBA00003217"/>
    </source>
</evidence>
<evidence type="ECO:0000256" key="15">
    <source>
        <dbReference type="RuleBase" id="RU004016"/>
    </source>
</evidence>
<feature type="domain" description="Peptidase S11 D-Ala-D-Ala carboxypeptidase A C-terminal" evidence="18">
    <location>
        <begin position="280"/>
        <end position="354"/>
    </location>
</feature>
<evidence type="ECO:0000256" key="9">
    <source>
        <dbReference type="ARBA" id="ARBA00022960"/>
    </source>
</evidence>
<evidence type="ECO:0000259" key="17">
    <source>
        <dbReference type="Pfam" id="PF00768"/>
    </source>
</evidence>
<name>D4LCY5_RUMC1</name>
<reference evidence="19" key="2">
    <citation type="submission" date="2010-03" db="EMBL/GenBank/DDBJ databases">
        <authorList>
            <person name="Pajon A."/>
        </authorList>
    </citation>
    <scope>NUCLEOTIDE SEQUENCE</scope>
    <source>
        <strain evidence="19">Type strain: 18P13</strain>
    </source>
</reference>
<dbReference type="GeneID" id="83156091"/>
<evidence type="ECO:0000256" key="12">
    <source>
        <dbReference type="ARBA" id="ARBA00034000"/>
    </source>
</evidence>
<evidence type="ECO:0000256" key="6">
    <source>
        <dbReference type="ARBA" id="ARBA00022670"/>
    </source>
</evidence>
<feature type="domain" description="Peptidase S11 D-alanyl-D-alanine carboxypeptidase A N-terminal" evidence="17">
    <location>
        <begin position="25"/>
        <end position="251"/>
    </location>
</feature>
<feature type="signal peptide" evidence="16">
    <location>
        <begin position="1"/>
        <end position="24"/>
    </location>
</feature>
<gene>
    <name evidence="19" type="ordered locus">RUM_13580</name>
</gene>
<dbReference type="InterPro" id="IPR018044">
    <property type="entry name" value="Peptidase_S11"/>
</dbReference>
<dbReference type="PANTHER" id="PTHR21581">
    <property type="entry name" value="D-ALANYL-D-ALANINE CARBOXYPEPTIDASE"/>
    <property type="match status" value="1"/>
</dbReference>
<keyword evidence="7 16" id="KW-0732">Signal</keyword>
<feature type="active site" evidence="13">
    <location>
        <position position="114"/>
    </location>
</feature>
<sequence length="378" mass="41066">MKKWLSLMLAVLCCLHLCCPAVHAADPLGISAQAYVLMEADTGKVLLSKNGDEKRPIASTTKIMTTLLCLESGGLDDWFVVDPEAIRVEGSSMGLQEGDVVTKRMLCYGMLLPSGNDAANATAVRLAGSIPEFAKLMNARAARIGMTHTCFVTPSGLDAEGHGASVRDMGLLARTAMQNPDFRAICSQSRAEVCFGNPPYNRWLKNTNKLLTMYEGVVGVKTGFTDAAGRCLVSFCERDGVSLLCVTLHAKDDWNDHMKLYDYGFAHVVSQPVEPPDALSVSVVGGTADTVALRTRDPLSVGTDNGDLRQLMVQVQVEPFLYAPVPENARVGNLAYYYEGRHVADVPLYTVDAVAAQEQEPETPGFWQALLARIRSWF</sequence>
<dbReference type="PRINTS" id="PR00725">
    <property type="entry name" value="DADACBPTASE1"/>
</dbReference>
<evidence type="ECO:0000313" key="20">
    <source>
        <dbReference type="Proteomes" id="UP000007054"/>
    </source>
</evidence>
<dbReference type="Gene3D" id="2.60.410.10">
    <property type="entry name" value="D-Ala-D-Ala carboxypeptidase, C-terminal domain"/>
    <property type="match status" value="1"/>
</dbReference>
<dbReference type="InterPro" id="IPR012338">
    <property type="entry name" value="Beta-lactam/transpept-like"/>
</dbReference>
<dbReference type="KEGG" id="rch:RUM_13580"/>
<keyword evidence="6" id="KW-0645">Protease</keyword>
<comment type="function">
    <text evidence="1">Removes C-terminal D-alanyl residues from sugar-peptide cell wall precursors.</text>
</comment>
<dbReference type="Pfam" id="PF00768">
    <property type="entry name" value="Peptidase_S11"/>
    <property type="match status" value="1"/>
</dbReference>
<evidence type="ECO:0000256" key="5">
    <source>
        <dbReference type="ARBA" id="ARBA00022645"/>
    </source>
</evidence>
<dbReference type="GO" id="GO:0009002">
    <property type="term" value="F:serine-type D-Ala-D-Ala carboxypeptidase activity"/>
    <property type="evidence" value="ECO:0007669"/>
    <property type="project" value="UniProtKB-EC"/>
</dbReference>
<keyword evidence="11" id="KW-0961">Cell wall biogenesis/degradation</keyword>
<feature type="chain" id="PRO_5003061201" description="serine-type D-Ala-D-Ala carboxypeptidase" evidence="16">
    <location>
        <begin position="25"/>
        <end position="378"/>
    </location>
</feature>
<evidence type="ECO:0000259" key="18">
    <source>
        <dbReference type="Pfam" id="PF07943"/>
    </source>
</evidence>
<evidence type="ECO:0000256" key="11">
    <source>
        <dbReference type="ARBA" id="ARBA00023316"/>
    </source>
</evidence>
<keyword evidence="10" id="KW-0573">Peptidoglycan synthesis</keyword>
<evidence type="ECO:0000256" key="13">
    <source>
        <dbReference type="PIRSR" id="PIRSR618044-1"/>
    </source>
</evidence>
<dbReference type="BioCyc" id="RCHA213810:RUM_RS06600-MONOMER"/>
<evidence type="ECO:0000313" key="19">
    <source>
        <dbReference type="EMBL" id="CBL17480.1"/>
    </source>
</evidence>
<evidence type="ECO:0000256" key="4">
    <source>
        <dbReference type="ARBA" id="ARBA00012448"/>
    </source>
</evidence>
<dbReference type="RefSeq" id="WP_015558387.1">
    <property type="nucleotide sequence ID" value="NC_021039.1"/>
</dbReference>
<dbReference type="UniPathway" id="UPA00219"/>
<evidence type="ECO:0000256" key="3">
    <source>
        <dbReference type="ARBA" id="ARBA00007164"/>
    </source>
</evidence>
<keyword evidence="20" id="KW-1185">Reference proteome</keyword>
<keyword evidence="9" id="KW-0133">Cell shape</keyword>
<evidence type="ECO:0000256" key="16">
    <source>
        <dbReference type="SAM" id="SignalP"/>
    </source>
</evidence>
<comment type="pathway">
    <text evidence="2">Cell wall biogenesis; peptidoglycan biosynthesis.</text>
</comment>
<dbReference type="AlphaFoldDB" id="D4LCY5"/>
<dbReference type="GO" id="GO:0008360">
    <property type="term" value="P:regulation of cell shape"/>
    <property type="evidence" value="ECO:0007669"/>
    <property type="project" value="UniProtKB-KW"/>
</dbReference>
<dbReference type="Proteomes" id="UP000007054">
    <property type="component" value="Chromosome"/>
</dbReference>